<organism evidence="1 2">
    <name type="scientific">Cochliobolus sativus</name>
    <name type="common">Common root rot and spot blotch fungus</name>
    <name type="synonym">Bipolaris sorokiniana</name>
    <dbReference type="NCBI Taxonomy" id="45130"/>
    <lineage>
        <taxon>Eukaryota</taxon>
        <taxon>Fungi</taxon>
        <taxon>Dikarya</taxon>
        <taxon>Ascomycota</taxon>
        <taxon>Pezizomycotina</taxon>
        <taxon>Dothideomycetes</taxon>
        <taxon>Pleosporomycetidae</taxon>
        <taxon>Pleosporales</taxon>
        <taxon>Pleosporineae</taxon>
        <taxon>Pleosporaceae</taxon>
        <taxon>Bipolaris</taxon>
    </lineage>
</organism>
<evidence type="ECO:0000313" key="2">
    <source>
        <dbReference type="Proteomes" id="UP000624244"/>
    </source>
</evidence>
<evidence type="ECO:0000313" key="1">
    <source>
        <dbReference type="EMBL" id="KAF5845808.1"/>
    </source>
</evidence>
<accession>A0A8H6DS49</accession>
<gene>
    <name evidence="1" type="ORF">GGP41_009613</name>
</gene>
<sequence length="228" mass="25959">MDDDSQPSSWAISSKPEIQPKEALAPIDLFHSPFRQTAFRNSGLYVIGTKIISPTLFELIPLFARLTGRNIYTLIIWQMGAIYQISAWYSESSLENLRRLLQELKVEAERWARLKAPADDDGGDGGVAEDMVGEDEDDMVDGDNMVDKDNENMVKEDDEEDTMHCVYLNTDTEATLYHTKICSHEPMRNFELQYNPVFLYIHANTAQITMTIILTTTSIFSPLPRLET</sequence>
<dbReference type="EMBL" id="WNKQ01000018">
    <property type="protein sequence ID" value="KAF5845808.1"/>
    <property type="molecule type" value="Genomic_DNA"/>
</dbReference>
<dbReference type="Proteomes" id="UP000624244">
    <property type="component" value="Unassembled WGS sequence"/>
</dbReference>
<protein>
    <submittedName>
        <fullName evidence="1">Uncharacterized protein</fullName>
    </submittedName>
</protein>
<comment type="caution">
    <text evidence="1">The sequence shown here is derived from an EMBL/GenBank/DDBJ whole genome shotgun (WGS) entry which is preliminary data.</text>
</comment>
<name>A0A8H6DS49_COCSA</name>
<dbReference type="AlphaFoldDB" id="A0A8H6DS49"/>
<reference evidence="1" key="1">
    <citation type="submission" date="2019-11" db="EMBL/GenBank/DDBJ databases">
        <title>Bipolaris sorokiniana Genome sequencing.</title>
        <authorList>
            <person name="Wang H."/>
        </authorList>
    </citation>
    <scope>NUCLEOTIDE SEQUENCE</scope>
</reference>
<proteinExistence type="predicted"/>